<dbReference type="Pfam" id="PF04444">
    <property type="entry name" value="Dioxygenase_N"/>
    <property type="match status" value="1"/>
</dbReference>
<protein>
    <submittedName>
        <fullName evidence="8">Protocatechuate 3,4-dioxygenase beta subunit/alpha-beta hydrolase superfamily lysophospholipase</fullName>
    </submittedName>
</protein>
<evidence type="ECO:0000259" key="7">
    <source>
        <dbReference type="PROSITE" id="PS00083"/>
    </source>
</evidence>
<evidence type="ECO:0000313" key="9">
    <source>
        <dbReference type="Proteomes" id="UP000582231"/>
    </source>
</evidence>
<comment type="caution">
    <text evidence="8">The sequence shown here is derived from an EMBL/GenBank/DDBJ whole genome shotgun (WGS) entry which is preliminary data.</text>
</comment>
<dbReference type="Gene3D" id="3.40.50.1820">
    <property type="entry name" value="alpha/beta hydrolase"/>
    <property type="match status" value="1"/>
</dbReference>
<dbReference type="InterPro" id="IPR029058">
    <property type="entry name" value="AB_hydrolase_fold"/>
</dbReference>
<dbReference type="GO" id="GO:0009712">
    <property type="term" value="P:catechol-containing compound metabolic process"/>
    <property type="evidence" value="ECO:0007669"/>
    <property type="project" value="InterPro"/>
</dbReference>
<dbReference type="InterPro" id="IPR000627">
    <property type="entry name" value="Intradiol_dOase_C"/>
</dbReference>
<dbReference type="Gene3D" id="1.20.1440.110">
    <property type="entry name" value="acylaminoacyl peptidase"/>
    <property type="match status" value="1"/>
</dbReference>
<dbReference type="RefSeq" id="WP_218865532.1">
    <property type="nucleotide sequence ID" value="NZ_BAABEF010000001.1"/>
</dbReference>
<keyword evidence="9" id="KW-1185">Reference proteome</keyword>
<name>A0A852RDB9_9ACTN</name>
<dbReference type="GO" id="GO:0008199">
    <property type="term" value="F:ferric iron binding"/>
    <property type="evidence" value="ECO:0007669"/>
    <property type="project" value="InterPro"/>
</dbReference>
<organism evidence="8 9">
    <name type="scientific">Nocardioides kongjuensis</name>
    <dbReference type="NCBI Taxonomy" id="349522"/>
    <lineage>
        <taxon>Bacteria</taxon>
        <taxon>Bacillati</taxon>
        <taxon>Actinomycetota</taxon>
        <taxon>Actinomycetes</taxon>
        <taxon>Propionibacteriales</taxon>
        <taxon>Nocardioidaceae</taxon>
        <taxon>Nocardioides</taxon>
    </lineage>
</organism>
<dbReference type="Gene3D" id="2.60.130.10">
    <property type="entry name" value="Aromatic compound dioxygenase"/>
    <property type="match status" value="1"/>
</dbReference>
<dbReference type="Proteomes" id="UP000582231">
    <property type="component" value="Unassembled WGS sequence"/>
</dbReference>
<dbReference type="Pfam" id="PF12146">
    <property type="entry name" value="Hydrolase_4"/>
    <property type="match status" value="1"/>
</dbReference>
<dbReference type="Pfam" id="PF00775">
    <property type="entry name" value="Dioxygenase_C"/>
    <property type="match status" value="1"/>
</dbReference>
<dbReference type="EMBL" id="JACCBF010000001">
    <property type="protein sequence ID" value="NYD28768.1"/>
    <property type="molecule type" value="Genomic_DNA"/>
</dbReference>
<dbReference type="InterPro" id="IPR050770">
    <property type="entry name" value="Intradiol_RC_Dioxygenase"/>
</dbReference>
<keyword evidence="6" id="KW-0408">Iron</keyword>
<evidence type="ECO:0000256" key="6">
    <source>
        <dbReference type="ARBA" id="ARBA00023004"/>
    </source>
</evidence>
<dbReference type="InterPro" id="IPR007535">
    <property type="entry name" value="Catechol_dOase_N"/>
</dbReference>
<feature type="domain" description="Intradiol ring-cleavage dioxygenases" evidence="7">
    <location>
        <begin position="472"/>
        <end position="500"/>
    </location>
</feature>
<keyword evidence="4 8" id="KW-0223">Dioxygenase</keyword>
<comment type="cofactor">
    <cofactor evidence="1">
        <name>Fe(3+)</name>
        <dbReference type="ChEBI" id="CHEBI:29034"/>
    </cofactor>
</comment>
<proteinExistence type="inferred from homology"/>
<gene>
    <name evidence="8" type="ORF">BJ958_000314</name>
</gene>
<reference evidence="8 9" key="1">
    <citation type="submission" date="2020-07" db="EMBL/GenBank/DDBJ databases">
        <title>Sequencing the genomes of 1000 actinobacteria strains.</title>
        <authorList>
            <person name="Klenk H.-P."/>
        </authorList>
    </citation>
    <scope>NUCLEOTIDE SEQUENCE [LARGE SCALE GENOMIC DNA]</scope>
    <source>
        <strain evidence="8 9">DSM 19082</strain>
    </source>
</reference>
<dbReference type="InterPro" id="IPR015889">
    <property type="entry name" value="Intradiol_dOase_core"/>
</dbReference>
<dbReference type="PANTHER" id="PTHR33711">
    <property type="entry name" value="DIOXYGENASE, PUTATIVE (AFU_ORTHOLOGUE AFUA_2G02910)-RELATED"/>
    <property type="match status" value="1"/>
</dbReference>
<keyword evidence="8" id="KW-0378">Hydrolase</keyword>
<dbReference type="AlphaFoldDB" id="A0A852RDB9"/>
<accession>A0A852RDB9</accession>
<keyword evidence="5" id="KW-0560">Oxidoreductase</keyword>
<dbReference type="SUPFAM" id="SSF53474">
    <property type="entry name" value="alpha/beta-Hydrolases"/>
    <property type="match status" value="1"/>
</dbReference>
<sequence length="636" mass="68407">MTPPADVLWRSMSPERLVDGGLAPADVRRLRAATDAGTAWDDALVAIADDRAAQAEKALAAGHVVTAREAFRWSAAALLFAQMAWNDDSPHRAALYARFTATVGRAGALAEPAWEQVELPFGEGRLLGWLVRPQGQARGTVIVLGGQSGWGATYLRAADALLDRGLAAFLVEGPGQGETRMRGGVLLDVDVPAAYSTFVDHVLADPSLGGSVGIWGNSMGGLFAATTAARDPRISAVCVNGAPARPRLLGFRTFDEQAAAMLGGAEEASVQANFDRIALQDDDRIAGAVLVVHGGEDPIVSREEQQPFLDAALGVADLYEWEDGDHTIYRHGQERNAVVADWFAEHLAPPRATLLDEVRASFAATPDLRTRTILDAVTRHVHALVHELRPSLAEWEQAVDFLTAVGHRCDDTRQEFVLLSDVLGVSMLVETLGGGDQGTESTVLGPFHMTESPRRALGDSISEVGLDRPAVVTGVVVDLEGRPVPGAAVDVWQCDEDGFYDVQRPDVQPAGNGRGMFTADEEGAFWFRTVVPSHYPIPTDGPVGRLLAASERHPYRPAHVHLIVDADGFEPLTTHLFVADSPYLDSDAVFAVKPSLVREFAVVEDRAEAARYGVGVPFRRAHFEVQLVAQQDEETT</sequence>
<dbReference type="GO" id="GO:0018576">
    <property type="term" value="F:catechol 1,2-dioxygenase activity"/>
    <property type="evidence" value="ECO:0007669"/>
    <property type="project" value="InterPro"/>
</dbReference>
<evidence type="ECO:0000256" key="3">
    <source>
        <dbReference type="ARBA" id="ARBA00022723"/>
    </source>
</evidence>
<comment type="similarity">
    <text evidence="2">Belongs to the intradiol ring-cleavage dioxygenase family.</text>
</comment>
<evidence type="ECO:0000313" key="8">
    <source>
        <dbReference type="EMBL" id="NYD28768.1"/>
    </source>
</evidence>
<dbReference type="PANTHER" id="PTHR33711:SF7">
    <property type="entry name" value="INTRADIOL RING-CLEAVAGE DIOXYGENASES DOMAIN-CONTAINING PROTEIN-RELATED"/>
    <property type="match status" value="1"/>
</dbReference>
<evidence type="ECO:0000256" key="4">
    <source>
        <dbReference type="ARBA" id="ARBA00022964"/>
    </source>
</evidence>
<dbReference type="SUPFAM" id="SSF49482">
    <property type="entry name" value="Aromatic compound dioxygenase"/>
    <property type="match status" value="1"/>
</dbReference>
<evidence type="ECO:0000256" key="5">
    <source>
        <dbReference type="ARBA" id="ARBA00023002"/>
    </source>
</evidence>
<dbReference type="InterPro" id="IPR022742">
    <property type="entry name" value="Hydrolase_4"/>
</dbReference>
<evidence type="ECO:0000256" key="1">
    <source>
        <dbReference type="ARBA" id="ARBA00001965"/>
    </source>
</evidence>
<dbReference type="PROSITE" id="PS00083">
    <property type="entry name" value="INTRADIOL_DIOXYGENAS"/>
    <property type="match status" value="1"/>
</dbReference>
<evidence type="ECO:0000256" key="2">
    <source>
        <dbReference type="ARBA" id="ARBA00007825"/>
    </source>
</evidence>
<dbReference type="GO" id="GO:0016787">
    <property type="term" value="F:hydrolase activity"/>
    <property type="evidence" value="ECO:0007669"/>
    <property type="project" value="UniProtKB-KW"/>
</dbReference>
<keyword evidence="3" id="KW-0479">Metal-binding</keyword>